<keyword evidence="6 7" id="KW-0472">Membrane</keyword>
<protein>
    <submittedName>
        <fullName evidence="9">ABC transporter permease</fullName>
    </submittedName>
</protein>
<gene>
    <name evidence="9" type="ORF">ELQ92_14045</name>
</gene>
<keyword evidence="3" id="KW-1003">Cell membrane</keyword>
<dbReference type="RefSeq" id="WP_128499963.1">
    <property type="nucleotide sequence ID" value="NZ_RZNC01000006.1"/>
</dbReference>
<evidence type="ECO:0000313" key="10">
    <source>
        <dbReference type="Proteomes" id="UP000288603"/>
    </source>
</evidence>
<dbReference type="Proteomes" id="UP000288603">
    <property type="component" value="Unassembled WGS sequence"/>
</dbReference>
<dbReference type="GO" id="GO:0055085">
    <property type="term" value="P:transmembrane transport"/>
    <property type="evidence" value="ECO:0007669"/>
    <property type="project" value="InterPro"/>
</dbReference>
<dbReference type="Gene3D" id="1.10.3720.10">
    <property type="entry name" value="MetI-like"/>
    <property type="match status" value="1"/>
</dbReference>
<evidence type="ECO:0000256" key="2">
    <source>
        <dbReference type="ARBA" id="ARBA00022448"/>
    </source>
</evidence>
<feature type="transmembrane region" description="Helical" evidence="7">
    <location>
        <begin position="255"/>
        <end position="276"/>
    </location>
</feature>
<dbReference type="AlphaFoldDB" id="A0A444Q3K6"/>
<dbReference type="Pfam" id="PF00528">
    <property type="entry name" value="BPD_transp_1"/>
    <property type="match status" value="1"/>
</dbReference>
<feature type="domain" description="ABC transmembrane type-1" evidence="8">
    <location>
        <begin position="89"/>
        <end position="277"/>
    </location>
</feature>
<dbReference type="GO" id="GO:0005886">
    <property type="term" value="C:plasma membrane"/>
    <property type="evidence" value="ECO:0007669"/>
    <property type="project" value="UniProtKB-SubCell"/>
</dbReference>
<evidence type="ECO:0000256" key="5">
    <source>
        <dbReference type="ARBA" id="ARBA00022989"/>
    </source>
</evidence>
<evidence type="ECO:0000256" key="3">
    <source>
        <dbReference type="ARBA" id="ARBA00022475"/>
    </source>
</evidence>
<dbReference type="PANTHER" id="PTHR43386:SF1">
    <property type="entry name" value="D,D-DIPEPTIDE TRANSPORT SYSTEM PERMEASE PROTEIN DDPC-RELATED"/>
    <property type="match status" value="1"/>
</dbReference>
<dbReference type="PANTHER" id="PTHR43386">
    <property type="entry name" value="OLIGOPEPTIDE TRANSPORT SYSTEM PERMEASE PROTEIN APPC"/>
    <property type="match status" value="1"/>
</dbReference>
<dbReference type="InterPro" id="IPR000515">
    <property type="entry name" value="MetI-like"/>
</dbReference>
<proteinExistence type="inferred from homology"/>
<sequence length="307" mass="32512">MSTDNRTDALASAGRRTRLRWPRAWRSPLGIVGAVIAIAWVIVAFTASWWVPFEPNAQVLPRLQEPGVDTLLGTDGTGRDIFSRLMTGATVTIPLALMLVVAAMVIGTVVGAVAGYFGRWVDETLMRITDLVMAFPTVILAMVIAASLGPSLFNAVIAAIVVSWPQYARVTRSLVLGLRGQNYVIAGRLLGRSPLTSLTVDILPNIVGPMLVLATLDIGAAILLLSGLSFLGLGAQPPTAEWGSMISWAIQNFDAWWLGVFPGLAILTVVAAFNFLGDALRDILDPTGEVAHENQADRAASATGAAA</sequence>
<keyword evidence="2 7" id="KW-0813">Transport</keyword>
<reference evidence="9 10" key="1">
    <citation type="submission" date="2018-12" db="EMBL/GenBank/DDBJ databases">
        <authorList>
            <person name="Li F."/>
        </authorList>
    </citation>
    <scope>NUCLEOTIDE SEQUENCE [LARGE SCALE GENOMIC DNA]</scope>
    <source>
        <strain evidence="9 10">8H24J-4-2</strain>
    </source>
</reference>
<evidence type="ECO:0000256" key="7">
    <source>
        <dbReference type="RuleBase" id="RU363032"/>
    </source>
</evidence>
<feature type="transmembrane region" description="Helical" evidence="7">
    <location>
        <begin position="28"/>
        <end position="51"/>
    </location>
</feature>
<evidence type="ECO:0000256" key="4">
    <source>
        <dbReference type="ARBA" id="ARBA00022692"/>
    </source>
</evidence>
<dbReference type="InterPro" id="IPR050366">
    <property type="entry name" value="BP-dependent_transpt_permease"/>
</dbReference>
<evidence type="ECO:0000313" key="9">
    <source>
        <dbReference type="EMBL" id="RWZ58429.1"/>
    </source>
</evidence>
<feature type="transmembrane region" description="Helical" evidence="7">
    <location>
        <begin position="93"/>
        <end position="116"/>
    </location>
</feature>
<dbReference type="SUPFAM" id="SSF161098">
    <property type="entry name" value="MetI-like"/>
    <property type="match status" value="1"/>
</dbReference>
<comment type="caution">
    <text evidence="9">The sequence shown here is derived from an EMBL/GenBank/DDBJ whole genome shotgun (WGS) entry which is preliminary data.</text>
</comment>
<dbReference type="CDD" id="cd06261">
    <property type="entry name" value="TM_PBP2"/>
    <property type="match status" value="1"/>
</dbReference>
<dbReference type="PROSITE" id="PS50928">
    <property type="entry name" value="ABC_TM1"/>
    <property type="match status" value="1"/>
</dbReference>
<keyword evidence="10" id="KW-1185">Reference proteome</keyword>
<organism evidence="9 10">
    <name type="scientific">Labedella populi</name>
    <dbReference type="NCBI Taxonomy" id="2498850"/>
    <lineage>
        <taxon>Bacteria</taxon>
        <taxon>Bacillati</taxon>
        <taxon>Actinomycetota</taxon>
        <taxon>Actinomycetes</taxon>
        <taxon>Micrococcales</taxon>
        <taxon>Microbacteriaceae</taxon>
        <taxon>Labedella</taxon>
    </lineage>
</organism>
<evidence type="ECO:0000259" key="8">
    <source>
        <dbReference type="PROSITE" id="PS50928"/>
    </source>
</evidence>
<evidence type="ECO:0000256" key="1">
    <source>
        <dbReference type="ARBA" id="ARBA00004651"/>
    </source>
</evidence>
<dbReference type="EMBL" id="RZNC01000006">
    <property type="protein sequence ID" value="RWZ58429.1"/>
    <property type="molecule type" value="Genomic_DNA"/>
</dbReference>
<dbReference type="OrthoDB" id="9812701at2"/>
<feature type="transmembrane region" description="Helical" evidence="7">
    <location>
        <begin position="211"/>
        <end position="235"/>
    </location>
</feature>
<evidence type="ECO:0000256" key="6">
    <source>
        <dbReference type="ARBA" id="ARBA00023136"/>
    </source>
</evidence>
<keyword evidence="5 7" id="KW-1133">Transmembrane helix</keyword>
<keyword evidence="4 7" id="KW-0812">Transmembrane</keyword>
<dbReference type="InterPro" id="IPR035906">
    <property type="entry name" value="MetI-like_sf"/>
</dbReference>
<name>A0A444Q3K6_9MICO</name>
<comment type="subcellular location">
    <subcellularLocation>
        <location evidence="1 7">Cell membrane</location>
        <topology evidence="1 7">Multi-pass membrane protein</topology>
    </subcellularLocation>
</comment>
<accession>A0A444Q3K6</accession>
<comment type="similarity">
    <text evidence="7">Belongs to the binding-protein-dependent transport system permease family.</text>
</comment>